<feature type="chain" id="PRO_5026890073" evidence="8">
    <location>
        <begin position="23"/>
        <end position="492"/>
    </location>
</feature>
<dbReference type="InterPro" id="IPR003423">
    <property type="entry name" value="OMP_efflux"/>
</dbReference>
<dbReference type="GO" id="GO:1990281">
    <property type="term" value="C:efflux pump complex"/>
    <property type="evidence" value="ECO:0007669"/>
    <property type="project" value="TreeGrafter"/>
</dbReference>
<evidence type="ECO:0000313" key="9">
    <source>
        <dbReference type="EMBL" id="VYT82078.1"/>
    </source>
</evidence>
<dbReference type="GO" id="GO:0015562">
    <property type="term" value="F:efflux transmembrane transporter activity"/>
    <property type="evidence" value="ECO:0007669"/>
    <property type="project" value="InterPro"/>
</dbReference>
<evidence type="ECO:0000256" key="6">
    <source>
        <dbReference type="ARBA" id="ARBA00023136"/>
    </source>
</evidence>
<evidence type="ECO:0000256" key="3">
    <source>
        <dbReference type="ARBA" id="ARBA00022448"/>
    </source>
</evidence>
<comment type="subcellular location">
    <subcellularLocation>
        <location evidence="1">Cell outer membrane</location>
    </subcellularLocation>
</comment>
<feature type="signal peptide" evidence="8">
    <location>
        <begin position="1"/>
        <end position="22"/>
    </location>
</feature>
<evidence type="ECO:0000256" key="5">
    <source>
        <dbReference type="ARBA" id="ARBA00022692"/>
    </source>
</evidence>
<comment type="similarity">
    <text evidence="2">Belongs to the outer membrane factor (OMF) (TC 1.B.17) family.</text>
</comment>
<evidence type="ECO:0000256" key="4">
    <source>
        <dbReference type="ARBA" id="ARBA00022452"/>
    </source>
</evidence>
<dbReference type="RefSeq" id="WP_156704210.1">
    <property type="nucleotide sequence ID" value="NZ_CACRUX010000017.1"/>
</dbReference>
<evidence type="ECO:0000256" key="2">
    <source>
        <dbReference type="ARBA" id="ARBA00007613"/>
    </source>
</evidence>
<dbReference type="Gene3D" id="1.20.1600.10">
    <property type="entry name" value="Outer membrane efflux proteins (OEP)"/>
    <property type="match status" value="1"/>
</dbReference>
<sequence length="492" mass="52151">MLNKKALSLAIAMSLTATGVLAAGSNDDAKIAKYQQAALVITQQTLADRIVKDEVVGDKVSLTLPHTVELALANNRDVRQSEWQYEAARAQVSVAAAAKNPTVSYAYSGGRGSSTTQTGGTAIADSASNTFRLAVPIYTGGKAEAAIESARYSREGYNAALEAARQTAKLNAASNYYSLIQARNKVDIAQQSVRDYEGHLTNVNQQYNVGIVAKSDVLASQTSLANAQTSLVEAQNAANLAEATLNNSIGLPVNTSVETADNSLGYTPYPVTLADAQAYALLHRAELVQSTMAVKAAEEAIKSAKSGYLPTLSATASQAWSGDDWGGTSNDNWSIGAAVSWSLWDGGATSESIKVQEANLERYKEANYQVMDSINLAVRKAYLNMKSAEQTIDSTRVAVEQGQENFRIASLRYRAGVGTNLDVLDAETELETARNNYVDALFNYNIAVATLENAMGVPLETPIGGAAALVNEANPTQALNTLVADQAAKTNK</sequence>
<keyword evidence="7" id="KW-0998">Cell outer membrane</keyword>
<dbReference type="SUPFAM" id="SSF56954">
    <property type="entry name" value="Outer membrane efflux proteins (OEP)"/>
    <property type="match status" value="1"/>
</dbReference>
<gene>
    <name evidence="9" type="primary">ttgC</name>
    <name evidence="9" type="ORF">VRLFYP33_00082</name>
</gene>
<evidence type="ECO:0000256" key="1">
    <source>
        <dbReference type="ARBA" id="ARBA00004442"/>
    </source>
</evidence>
<dbReference type="Pfam" id="PF02321">
    <property type="entry name" value="OEP"/>
    <property type="match status" value="2"/>
</dbReference>
<evidence type="ECO:0000256" key="8">
    <source>
        <dbReference type="SAM" id="SignalP"/>
    </source>
</evidence>
<protein>
    <submittedName>
        <fullName evidence="9">Toluene efflux pump outer membrane protein TtgC</fullName>
    </submittedName>
</protein>
<evidence type="ECO:0000256" key="7">
    <source>
        <dbReference type="ARBA" id="ARBA00023237"/>
    </source>
</evidence>
<organism evidence="9">
    <name type="scientific">Veillonella ratti</name>
    <dbReference type="NCBI Taxonomy" id="103892"/>
    <lineage>
        <taxon>Bacteria</taxon>
        <taxon>Bacillati</taxon>
        <taxon>Bacillota</taxon>
        <taxon>Negativicutes</taxon>
        <taxon>Veillonellales</taxon>
        <taxon>Veillonellaceae</taxon>
        <taxon>Veillonella</taxon>
    </lineage>
</organism>
<reference evidence="9" key="1">
    <citation type="submission" date="2019-11" db="EMBL/GenBank/DDBJ databases">
        <authorList>
            <person name="Feng L."/>
        </authorList>
    </citation>
    <scope>NUCLEOTIDE SEQUENCE</scope>
    <source>
        <strain evidence="9">VrattiLFYP33</strain>
    </source>
</reference>
<dbReference type="AlphaFoldDB" id="A0A6N2ZVU7"/>
<keyword evidence="6" id="KW-0472">Membrane</keyword>
<dbReference type="InterPro" id="IPR051906">
    <property type="entry name" value="TolC-like"/>
</dbReference>
<accession>A0A6N2ZVU7</accession>
<dbReference type="EMBL" id="CACRUX010000017">
    <property type="protein sequence ID" value="VYT82078.1"/>
    <property type="molecule type" value="Genomic_DNA"/>
</dbReference>
<keyword evidence="4" id="KW-1134">Transmembrane beta strand</keyword>
<dbReference type="GO" id="GO:0015288">
    <property type="term" value="F:porin activity"/>
    <property type="evidence" value="ECO:0007669"/>
    <property type="project" value="TreeGrafter"/>
</dbReference>
<proteinExistence type="inferred from homology"/>
<dbReference type="PANTHER" id="PTHR30026:SF21">
    <property type="entry name" value="SLR1270 PROTEIN"/>
    <property type="match status" value="1"/>
</dbReference>
<dbReference type="GO" id="GO:0009279">
    <property type="term" value="C:cell outer membrane"/>
    <property type="evidence" value="ECO:0007669"/>
    <property type="project" value="UniProtKB-SubCell"/>
</dbReference>
<keyword evidence="5" id="KW-0812">Transmembrane</keyword>
<keyword evidence="3" id="KW-0813">Transport</keyword>
<name>A0A6N2ZVU7_9FIRM</name>
<dbReference type="PANTHER" id="PTHR30026">
    <property type="entry name" value="OUTER MEMBRANE PROTEIN TOLC"/>
    <property type="match status" value="1"/>
</dbReference>
<keyword evidence="8" id="KW-0732">Signal</keyword>